<reference evidence="1" key="1">
    <citation type="submission" date="2023-04" db="EMBL/GenBank/DDBJ databases">
        <title>Candida boidinii NBRC 1967.</title>
        <authorList>
            <person name="Ichikawa N."/>
            <person name="Sato H."/>
            <person name="Tonouchi N."/>
        </authorList>
    </citation>
    <scope>NUCLEOTIDE SEQUENCE</scope>
    <source>
        <strain evidence="1">NBRC 1967</strain>
    </source>
</reference>
<gene>
    <name evidence="1" type="ORF">Cboi01_000196300</name>
</gene>
<sequence length="559" mass="62001">MSQHLEDQSQILPRNKLLITLSCLTTSLFVSFFDQTAVTTAIPSIASDLNAAGLITSWIGTSYLITNTNFQLLYGRFSDIFGRKQVFLFTLGCLLVGNFVSGFAQNPIMLFVFRGISGIGGGGINCLVMITFSDLLTTRQRGKYFGFVAVSTSLGNGVGPLIGGALSQKASWRWVFWISCPICVAAGVLVILFVPLKPVTSRFQDKLKIIDWFGFLFSTISTILLLVAISGGGQQWKWGSATFIVLIVISGLSSILFFYFEGWRAEIPMIPLKLFKNVHSSLLFTMCLLMGWCYFVDIYYFPIYLQDIRGWSPIIAGLIQLPATCSSSIFGVFAGYINSKTGHYVRCLWFGGVMWAIGTGLKILFARNSNIGLLVGSNLVQGLGIGFTFQPTLLALLSHTDSKDRAIVTGLRNFFRCFGGAIGLIVSGIIFKTVLQNQITKKLNNNYELVQKIMDNFATVKDLDRQVKDIVLDSYLHSYKIIMITLTVMSSFMFALSLFTKDGRDEDDEKQQIPDNDIAVKEYSSIEEEANINNASYIEKFSGKETIEIVSIEEKSKSI</sequence>
<name>A0ACB5TLF8_CANBO</name>
<keyword evidence="2" id="KW-1185">Reference proteome</keyword>
<dbReference type="Proteomes" id="UP001165101">
    <property type="component" value="Unassembled WGS sequence"/>
</dbReference>
<evidence type="ECO:0000313" key="2">
    <source>
        <dbReference type="Proteomes" id="UP001165101"/>
    </source>
</evidence>
<evidence type="ECO:0000313" key="1">
    <source>
        <dbReference type="EMBL" id="GME90702.1"/>
    </source>
</evidence>
<proteinExistence type="predicted"/>
<dbReference type="EMBL" id="BSXV01000807">
    <property type="protein sequence ID" value="GME90702.1"/>
    <property type="molecule type" value="Genomic_DNA"/>
</dbReference>
<organism evidence="1 2">
    <name type="scientific">Candida boidinii</name>
    <name type="common">Yeast</name>
    <dbReference type="NCBI Taxonomy" id="5477"/>
    <lineage>
        <taxon>Eukaryota</taxon>
        <taxon>Fungi</taxon>
        <taxon>Dikarya</taxon>
        <taxon>Ascomycota</taxon>
        <taxon>Saccharomycotina</taxon>
        <taxon>Pichiomycetes</taxon>
        <taxon>Pichiales</taxon>
        <taxon>Pichiaceae</taxon>
        <taxon>Ogataea</taxon>
        <taxon>Ogataea/Candida clade</taxon>
    </lineage>
</organism>
<accession>A0ACB5TLF8</accession>
<comment type="caution">
    <text evidence="1">The sequence shown here is derived from an EMBL/GenBank/DDBJ whole genome shotgun (WGS) entry which is preliminary data.</text>
</comment>
<protein>
    <submittedName>
        <fullName evidence="1">Unnamed protein product</fullName>
    </submittedName>
</protein>